<dbReference type="InterPro" id="IPR002833">
    <property type="entry name" value="PTH2"/>
</dbReference>
<dbReference type="CDD" id="cd02430">
    <property type="entry name" value="PTH2"/>
    <property type="match status" value="1"/>
</dbReference>
<organism evidence="7 8">
    <name type="scientific">Methanosalsum natronophilum</name>
    <dbReference type="NCBI Taxonomy" id="768733"/>
    <lineage>
        <taxon>Archaea</taxon>
        <taxon>Methanobacteriati</taxon>
        <taxon>Methanobacteriota</taxon>
        <taxon>Stenosarchaea group</taxon>
        <taxon>Methanomicrobia</taxon>
        <taxon>Methanosarcinales</taxon>
        <taxon>Methanosarcinaceae</taxon>
        <taxon>Methanosalsum</taxon>
    </lineage>
</organism>
<comment type="catalytic activity">
    <reaction evidence="5">
        <text>an N-acyl-L-alpha-aminoacyl-tRNA + H2O = an N-acyl-L-amino acid + a tRNA + H(+)</text>
        <dbReference type="Rhea" id="RHEA:54448"/>
        <dbReference type="Rhea" id="RHEA-COMP:10123"/>
        <dbReference type="Rhea" id="RHEA-COMP:13883"/>
        <dbReference type="ChEBI" id="CHEBI:15377"/>
        <dbReference type="ChEBI" id="CHEBI:15378"/>
        <dbReference type="ChEBI" id="CHEBI:59874"/>
        <dbReference type="ChEBI" id="CHEBI:78442"/>
        <dbReference type="ChEBI" id="CHEBI:138191"/>
        <dbReference type="EC" id="3.1.1.29"/>
    </reaction>
</comment>
<dbReference type="AlphaFoldDB" id="A0A424YLG8"/>
<dbReference type="PANTHER" id="PTHR12649">
    <property type="entry name" value="PEPTIDYL-TRNA HYDROLASE 2"/>
    <property type="match status" value="1"/>
</dbReference>
<dbReference type="Proteomes" id="UP000284763">
    <property type="component" value="Unassembled WGS sequence"/>
</dbReference>
<evidence type="ECO:0000256" key="4">
    <source>
        <dbReference type="ARBA" id="ARBA00038050"/>
    </source>
</evidence>
<sequence>MTDYKQCIIIRDDLKLSKGKLAVQVAHAAVSSMEWASKDDIEKWKKGGQKKVVLRVKTLRDMFEMKEIARKNNLPTALIKDAGLTQIEPGTITVLGIGPAEVDRLDRITGDLKLV</sequence>
<dbReference type="FunFam" id="3.40.1490.10:FF:000001">
    <property type="entry name" value="Peptidyl-tRNA hydrolase 2"/>
    <property type="match status" value="1"/>
</dbReference>
<evidence type="ECO:0000313" key="8">
    <source>
        <dbReference type="Proteomes" id="UP000284763"/>
    </source>
</evidence>
<dbReference type="NCBIfam" id="NF003314">
    <property type="entry name" value="PRK04322.1"/>
    <property type="match status" value="1"/>
</dbReference>
<dbReference type="GO" id="GO:0005829">
    <property type="term" value="C:cytosol"/>
    <property type="evidence" value="ECO:0007669"/>
    <property type="project" value="TreeGrafter"/>
</dbReference>
<evidence type="ECO:0000256" key="5">
    <source>
        <dbReference type="ARBA" id="ARBA00048707"/>
    </source>
</evidence>
<dbReference type="Pfam" id="PF01981">
    <property type="entry name" value="PTH2"/>
    <property type="match status" value="1"/>
</dbReference>
<evidence type="ECO:0000313" key="7">
    <source>
        <dbReference type="EMBL" id="RQD79806.1"/>
    </source>
</evidence>
<dbReference type="NCBIfam" id="TIGR00283">
    <property type="entry name" value="arch_pth2"/>
    <property type="match status" value="1"/>
</dbReference>
<dbReference type="GO" id="GO:0004045">
    <property type="term" value="F:peptidyl-tRNA hydrolase activity"/>
    <property type="evidence" value="ECO:0007669"/>
    <property type="project" value="UniProtKB-EC"/>
</dbReference>
<dbReference type="PANTHER" id="PTHR12649:SF11">
    <property type="entry name" value="PEPTIDYL-TRNA HYDROLASE 2, MITOCHONDRIAL"/>
    <property type="match status" value="1"/>
</dbReference>
<keyword evidence="3 7" id="KW-0378">Hydrolase</keyword>
<gene>
    <name evidence="7" type="ORF">D5R95_09325</name>
</gene>
<dbReference type="SUPFAM" id="SSF102462">
    <property type="entry name" value="Peptidyl-tRNA hydrolase II"/>
    <property type="match status" value="1"/>
</dbReference>
<dbReference type="RefSeq" id="WP_259133228.1">
    <property type="nucleotide sequence ID" value="NZ_JANUCS010000001.1"/>
</dbReference>
<evidence type="ECO:0000256" key="6">
    <source>
        <dbReference type="ARBA" id="ARBA00050038"/>
    </source>
</evidence>
<protein>
    <recommendedName>
        <fullName evidence="6">Peptidyl-tRNA hydrolase</fullName>
        <ecNumber evidence="2">3.1.1.29</ecNumber>
    </recommendedName>
</protein>
<reference evidence="7 8" key="1">
    <citation type="submission" date="2018-08" db="EMBL/GenBank/DDBJ databases">
        <title>The metabolism and importance of syntrophic acetate oxidation coupled to methane or sulfide production in haloalkaline environments.</title>
        <authorList>
            <person name="Timmers P.H.A."/>
            <person name="Vavourakis C.D."/>
            <person name="Sorokin D.Y."/>
            <person name="Sinninghe Damste J.S."/>
            <person name="Muyzer G."/>
            <person name="Stams A.J.M."/>
            <person name="Plugge C.M."/>
        </authorList>
    </citation>
    <scope>NUCLEOTIDE SEQUENCE [LARGE SCALE GENOMIC DNA]</scope>
    <source>
        <strain evidence="7">MSAO_Arc3</strain>
    </source>
</reference>
<accession>A0A424YLG8</accession>
<comment type="similarity">
    <text evidence="4">Belongs to the PTH2 family.</text>
</comment>
<evidence type="ECO:0000256" key="3">
    <source>
        <dbReference type="ARBA" id="ARBA00022801"/>
    </source>
</evidence>
<proteinExistence type="inferred from homology"/>
<dbReference type="EC" id="3.1.1.29" evidence="2"/>
<dbReference type="Gene3D" id="3.40.1490.10">
    <property type="entry name" value="Bit1"/>
    <property type="match status" value="1"/>
</dbReference>
<name>A0A424YLG8_9EURY</name>
<dbReference type="InterPro" id="IPR023476">
    <property type="entry name" value="Pep_tRNA_hydro_II_dom_sf"/>
</dbReference>
<dbReference type="EMBL" id="QZAB01000594">
    <property type="protein sequence ID" value="RQD79806.1"/>
    <property type="molecule type" value="Genomic_DNA"/>
</dbReference>
<comment type="caution">
    <text evidence="7">The sequence shown here is derived from an EMBL/GenBank/DDBJ whole genome shotgun (WGS) entry which is preliminary data.</text>
</comment>
<comment type="function">
    <text evidence="1">The natural substrate for this enzyme may be peptidyl-tRNAs which drop off the ribosome during protein synthesis.</text>
</comment>
<evidence type="ECO:0000256" key="2">
    <source>
        <dbReference type="ARBA" id="ARBA00013260"/>
    </source>
</evidence>
<evidence type="ECO:0000256" key="1">
    <source>
        <dbReference type="ARBA" id="ARBA00003043"/>
    </source>
</evidence>